<keyword evidence="2" id="KW-1185">Reference proteome</keyword>
<protein>
    <submittedName>
        <fullName evidence="1">Uncharacterized protein</fullName>
    </submittedName>
</protein>
<evidence type="ECO:0000313" key="2">
    <source>
        <dbReference type="Proteomes" id="UP000027616"/>
    </source>
</evidence>
<accession>A0A060RCL1</accession>
<dbReference type="EMBL" id="HG934468">
    <property type="protein sequence ID" value="CDN31558.1"/>
    <property type="molecule type" value="Genomic_DNA"/>
</dbReference>
<reference evidence="1 2" key="1">
    <citation type="journal article" date="2015" name="Genome Announc.">
        <title>Complete Genome Sequence of the Novel Leech Symbiont Mucinivorans hirudinis M3T.</title>
        <authorList>
            <person name="Nelson M.C."/>
            <person name="Bomar L."/>
            <person name="Graf J."/>
        </authorList>
    </citation>
    <scope>NUCLEOTIDE SEQUENCE [LARGE SCALE GENOMIC DNA]</scope>
    <source>
        <strain evidence="2">M3</strain>
    </source>
</reference>
<name>A0A060RCL1_9BACT</name>
<dbReference type="AlphaFoldDB" id="A0A060RCL1"/>
<sequence length="78" mass="8990">MENISFLDFLCQNICHTEQDPYLTLCVADYAKILVAYNIGVLSTDQLADKRVAIIRTIRSREMGEMLYENYINANVIQ</sequence>
<dbReference type="KEGG" id="rbc:BN938_1471"/>
<proteinExistence type="predicted"/>
<dbReference type="STRING" id="1433126.BN938_1471"/>
<dbReference type="Proteomes" id="UP000027616">
    <property type="component" value="Chromosome I"/>
</dbReference>
<dbReference type="HOGENOM" id="CLU_2618145_0_0_10"/>
<organism evidence="1 2">
    <name type="scientific">Mucinivorans hirudinis</name>
    <dbReference type="NCBI Taxonomy" id="1433126"/>
    <lineage>
        <taxon>Bacteria</taxon>
        <taxon>Pseudomonadati</taxon>
        <taxon>Bacteroidota</taxon>
        <taxon>Bacteroidia</taxon>
        <taxon>Bacteroidales</taxon>
        <taxon>Rikenellaceae</taxon>
        <taxon>Mucinivorans</taxon>
    </lineage>
</organism>
<gene>
    <name evidence="1" type="ORF">BN938_1471</name>
</gene>
<evidence type="ECO:0000313" key="1">
    <source>
        <dbReference type="EMBL" id="CDN31558.1"/>
    </source>
</evidence>